<organism evidence="2 3">
    <name type="scientific">Aldrovandia affinis</name>
    <dbReference type="NCBI Taxonomy" id="143900"/>
    <lineage>
        <taxon>Eukaryota</taxon>
        <taxon>Metazoa</taxon>
        <taxon>Chordata</taxon>
        <taxon>Craniata</taxon>
        <taxon>Vertebrata</taxon>
        <taxon>Euteleostomi</taxon>
        <taxon>Actinopterygii</taxon>
        <taxon>Neopterygii</taxon>
        <taxon>Teleostei</taxon>
        <taxon>Notacanthiformes</taxon>
        <taxon>Halosauridae</taxon>
        <taxon>Aldrovandia</taxon>
    </lineage>
</organism>
<protein>
    <submittedName>
        <fullName evidence="2">Uncharacterized protein</fullName>
    </submittedName>
</protein>
<dbReference type="Proteomes" id="UP001221898">
    <property type="component" value="Unassembled WGS sequence"/>
</dbReference>
<dbReference type="AlphaFoldDB" id="A0AAD7RLZ7"/>
<comment type="caution">
    <text evidence="2">The sequence shown here is derived from an EMBL/GenBank/DDBJ whole genome shotgun (WGS) entry which is preliminary data.</text>
</comment>
<gene>
    <name evidence="2" type="ORF">AAFF_G00167020</name>
</gene>
<sequence>MLNQRRPCPRPVSGLSGSPPAHRRQPEDCIGEEDGRLRLPARSFPDTANERRTRLRGRFGDGEHSFPISVRRGFGFAGERERERGGARSSNINPRSSHDGTRAAIADPHHVSVMSLHMYEEEAALRPRTVLAVEIVCFEAREAVGALRSYLALANEVECSTRLTDTVYHNGSIYDIVSSHCESHMFHTDGLVTPHEDIGWKAIPTTGARSKCSPDDEEF</sequence>
<proteinExistence type="predicted"/>
<accession>A0AAD7RLZ7</accession>
<dbReference type="EMBL" id="JAINUG010000223">
    <property type="protein sequence ID" value="KAJ8386753.1"/>
    <property type="molecule type" value="Genomic_DNA"/>
</dbReference>
<evidence type="ECO:0000313" key="2">
    <source>
        <dbReference type="EMBL" id="KAJ8386753.1"/>
    </source>
</evidence>
<feature type="region of interest" description="Disordered" evidence="1">
    <location>
        <begin position="77"/>
        <end position="103"/>
    </location>
</feature>
<name>A0AAD7RLZ7_9TELE</name>
<feature type="compositionally biased region" description="Basic and acidic residues" evidence="1">
    <location>
        <begin position="48"/>
        <end position="60"/>
    </location>
</feature>
<keyword evidence="3" id="KW-1185">Reference proteome</keyword>
<feature type="region of interest" description="Disordered" evidence="1">
    <location>
        <begin position="1"/>
        <end position="60"/>
    </location>
</feature>
<evidence type="ECO:0000256" key="1">
    <source>
        <dbReference type="SAM" id="MobiDB-lite"/>
    </source>
</evidence>
<reference evidence="2" key="1">
    <citation type="journal article" date="2023" name="Science">
        <title>Genome structures resolve the early diversification of teleost fishes.</title>
        <authorList>
            <person name="Parey E."/>
            <person name="Louis A."/>
            <person name="Montfort J."/>
            <person name="Bouchez O."/>
            <person name="Roques C."/>
            <person name="Iampietro C."/>
            <person name="Lluch J."/>
            <person name="Castinel A."/>
            <person name="Donnadieu C."/>
            <person name="Desvignes T."/>
            <person name="Floi Bucao C."/>
            <person name="Jouanno E."/>
            <person name="Wen M."/>
            <person name="Mejri S."/>
            <person name="Dirks R."/>
            <person name="Jansen H."/>
            <person name="Henkel C."/>
            <person name="Chen W.J."/>
            <person name="Zahm M."/>
            <person name="Cabau C."/>
            <person name="Klopp C."/>
            <person name="Thompson A.W."/>
            <person name="Robinson-Rechavi M."/>
            <person name="Braasch I."/>
            <person name="Lecointre G."/>
            <person name="Bobe J."/>
            <person name="Postlethwait J.H."/>
            <person name="Berthelot C."/>
            <person name="Roest Crollius H."/>
            <person name="Guiguen Y."/>
        </authorList>
    </citation>
    <scope>NUCLEOTIDE SEQUENCE</scope>
    <source>
        <strain evidence="2">NC1722</strain>
    </source>
</reference>
<evidence type="ECO:0000313" key="3">
    <source>
        <dbReference type="Proteomes" id="UP001221898"/>
    </source>
</evidence>